<sequence>MGPEPKWIAIGVPADKTSRGWDRGPALRTKVTESGYVDWSSPRPHTRGSGPRGGSGHRESAPKPRGGPTIGKTLSWGRVPAAPRTPENKHNAMTQVRKISNANPF</sequence>
<feature type="compositionally biased region" description="Low complexity" evidence="1">
    <location>
        <begin position="40"/>
        <end position="49"/>
    </location>
</feature>
<reference evidence="2" key="1">
    <citation type="journal article" date="2022" name="bioRxiv">
        <title>Sequencing and chromosome-scale assembly of the giantPleurodeles waltlgenome.</title>
        <authorList>
            <person name="Brown T."/>
            <person name="Elewa A."/>
            <person name="Iarovenko S."/>
            <person name="Subramanian E."/>
            <person name="Araus A.J."/>
            <person name="Petzold A."/>
            <person name="Susuki M."/>
            <person name="Suzuki K.-i.T."/>
            <person name="Hayashi T."/>
            <person name="Toyoda A."/>
            <person name="Oliveira C."/>
            <person name="Osipova E."/>
            <person name="Leigh N.D."/>
            <person name="Simon A."/>
            <person name="Yun M.H."/>
        </authorList>
    </citation>
    <scope>NUCLEOTIDE SEQUENCE</scope>
    <source>
        <strain evidence="2">20211129_DDA</strain>
        <tissue evidence="2">Liver</tissue>
    </source>
</reference>
<proteinExistence type="predicted"/>
<evidence type="ECO:0000256" key="1">
    <source>
        <dbReference type="SAM" id="MobiDB-lite"/>
    </source>
</evidence>
<dbReference type="AlphaFoldDB" id="A0AAV7TNW2"/>
<accession>A0AAV7TNW2</accession>
<dbReference type="Proteomes" id="UP001066276">
    <property type="component" value="Chromosome 3_2"/>
</dbReference>
<evidence type="ECO:0000313" key="3">
    <source>
        <dbReference type="Proteomes" id="UP001066276"/>
    </source>
</evidence>
<feature type="region of interest" description="Disordered" evidence="1">
    <location>
        <begin position="1"/>
        <end position="105"/>
    </location>
</feature>
<feature type="compositionally biased region" description="Polar residues" evidence="1">
    <location>
        <begin position="91"/>
        <end position="105"/>
    </location>
</feature>
<keyword evidence="3" id="KW-1185">Reference proteome</keyword>
<organism evidence="2 3">
    <name type="scientific">Pleurodeles waltl</name>
    <name type="common">Iberian ribbed newt</name>
    <dbReference type="NCBI Taxonomy" id="8319"/>
    <lineage>
        <taxon>Eukaryota</taxon>
        <taxon>Metazoa</taxon>
        <taxon>Chordata</taxon>
        <taxon>Craniata</taxon>
        <taxon>Vertebrata</taxon>
        <taxon>Euteleostomi</taxon>
        <taxon>Amphibia</taxon>
        <taxon>Batrachia</taxon>
        <taxon>Caudata</taxon>
        <taxon>Salamandroidea</taxon>
        <taxon>Salamandridae</taxon>
        <taxon>Pleurodelinae</taxon>
        <taxon>Pleurodeles</taxon>
    </lineage>
</organism>
<dbReference type="EMBL" id="JANPWB010000006">
    <property type="protein sequence ID" value="KAJ1177899.1"/>
    <property type="molecule type" value="Genomic_DNA"/>
</dbReference>
<protein>
    <submittedName>
        <fullName evidence="2">Uncharacterized protein</fullName>
    </submittedName>
</protein>
<gene>
    <name evidence="2" type="ORF">NDU88_003151</name>
</gene>
<comment type="caution">
    <text evidence="2">The sequence shown here is derived from an EMBL/GenBank/DDBJ whole genome shotgun (WGS) entry which is preliminary data.</text>
</comment>
<name>A0AAV7TNW2_PLEWA</name>
<evidence type="ECO:0000313" key="2">
    <source>
        <dbReference type="EMBL" id="KAJ1177899.1"/>
    </source>
</evidence>